<accession>A0A7W6Q583</accession>
<comment type="caution">
    <text evidence="2">The sequence shown here is derived from an EMBL/GenBank/DDBJ whole genome shotgun (WGS) entry which is preliminary data.</text>
</comment>
<dbReference type="Gene3D" id="1.10.287.1490">
    <property type="match status" value="1"/>
</dbReference>
<keyword evidence="3" id="KW-1185">Reference proteome</keyword>
<name>A0A7W6Q583_9RHOB</name>
<feature type="coiled-coil region" evidence="1">
    <location>
        <begin position="202"/>
        <end position="236"/>
    </location>
</feature>
<feature type="coiled-coil region" evidence="1">
    <location>
        <begin position="324"/>
        <end position="384"/>
    </location>
</feature>
<organism evidence="2 3">
    <name type="scientific">Sulfitobacter noctilucicola</name>
    <dbReference type="NCBI Taxonomy" id="1342301"/>
    <lineage>
        <taxon>Bacteria</taxon>
        <taxon>Pseudomonadati</taxon>
        <taxon>Pseudomonadota</taxon>
        <taxon>Alphaproteobacteria</taxon>
        <taxon>Rhodobacterales</taxon>
        <taxon>Roseobacteraceae</taxon>
        <taxon>Sulfitobacter</taxon>
    </lineage>
</organism>
<protein>
    <submittedName>
        <fullName evidence="2">Putative coiled-coil protein SlyX</fullName>
    </submittedName>
</protein>
<evidence type="ECO:0000256" key="1">
    <source>
        <dbReference type="SAM" id="Coils"/>
    </source>
</evidence>
<keyword evidence="1" id="KW-0175">Coiled coil</keyword>
<dbReference type="Proteomes" id="UP000565745">
    <property type="component" value="Unassembled WGS sequence"/>
</dbReference>
<proteinExistence type="predicted"/>
<gene>
    <name evidence="2" type="ORF">GGR93_001231</name>
</gene>
<feature type="coiled-coil region" evidence="1">
    <location>
        <begin position="45"/>
        <end position="72"/>
    </location>
</feature>
<dbReference type="AlphaFoldDB" id="A0A7W6Q583"/>
<reference evidence="2 3" key="1">
    <citation type="submission" date="2020-08" db="EMBL/GenBank/DDBJ databases">
        <title>Genomic Encyclopedia of Type Strains, Phase IV (KMG-IV): sequencing the most valuable type-strain genomes for metagenomic binning, comparative biology and taxonomic classification.</title>
        <authorList>
            <person name="Goeker M."/>
        </authorList>
    </citation>
    <scope>NUCLEOTIDE SEQUENCE [LARGE SCALE GENOMIC DNA]</scope>
    <source>
        <strain evidence="2 3">DSM 101015</strain>
    </source>
</reference>
<evidence type="ECO:0000313" key="2">
    <source>
        <dbReference type="EMBL" id="MBB4173470.1"/>
    </source>
</evidence>
<dbReference type="EMBL" id="JACIFU010000001">
    <property type="protein sequence ID" value="MBB4173470.1"/>
    <property type="molecule type" value="Genomic_DNA"/>
</dbReference>
<evidence type="ECO:0000313" key="3">
    <source>
        <dbReference type="Proteomes" id="UP000565745"/>
    </source>
</evidence>
<dbReference type="OrthoDB" id="7818730at2"/>
<sequence length="714" mass="77735">MARNVKLVRIEEGEAQVTTMEGQEGQMRQLYMQDGVIDATEQEALDRVLGKINQLRDAIAELRAEVERNRDIWLGRAGELTTAQGQLAELQAFDHPDAVTMAGEFDPIPLAVTDERWADATTALDQALVSLEPVYADYLLQFAAQARYLPTRESYDTRCDVLRFAQPPAEEIVSGLASVESRNGTIDAAADARNFVEAESLLADAILLLEPLEQRLDELQQQMAEYQTGLEAIQSKLDDLSSTDFTALVEAQAEILGVQTEMEAAATAHDYPAALTLLQNLTGLVETLHAQFTTLSEQRDSFEADYRPLEARAAVLNTSEVARTAEAMQAMIELQDAIVAAEAEQNYETALLNLPPFKTAIEAIEAVLSDRDLYEARLAAMQDELLEASTSRPEWTYLQPIQSALATIQTEMELAATAEDYETALLKIAALEAKLVEFFAAIEAKKTAYTSRRSSFDRQVRAAENDATSALSAEITAVRKTIPPIDALAAAEDWVAAEAEIANGIDAISEFNAAMLAQDAPGMTTGMTIDALELAGRSPELTQSLEDLEAAGWQVVVGDAGGGSGCSHASSTITIDANYLSDPTQIVRSLSHEVGHAENEDEDPDMSSKQAYLDSMLAGEGAATLENIRVQREILENGGSDITISGRSANHADYNRIYDQYLIDGDADAAEAAIARVYAAGEVPSIDCADGQPCADYNEYYGEYYDSLWWFQKL</sequence>